<dbReference type="AlphaFoldDB" id="A0A1F8B615"/>
<evidence type="ECO:0000256" key="1">
    <source>
        <dbReference type="SAM" id="MobiDB-lite"/>
    </source>
</evidence>
<organism evidence="2 3">
    <name type="scientific">Candidatus Woesebacteria bacterium RIFCSPLOWO2_01_FULL_39_10</name>
    <dbReference type="NCBI Taxonomy" id="1802516"/>
    <lineage>
        <taxon>Bacteria</taxon>
        <taxon>Candidatus Woeseibacteriota</taxon>
    </lineage>
</organism>
<evidence type="ECO:0000313" key="3">
    <source>
        <dbReference type="Proteomes" id="UP000179018"/>
    </source>
</evidence>
<comment type="caution">
    <text evidence="2">The sequence shown here is derived from an EMBL/GenBank/DDBJ whole genome shotgun (WGS) entry which is preliminary data.</text>
</comment>
<dbReference type="EMBL" id="MGHC01000029">
    <property type="protein sequence ID" value="OGM58855.1"/>
    <property type="molecule type" value="Genomic_DNA"/>
</dbReference>
<feature type="region of interest" description="Disordered" evidence="1">
    <location>
        <begin position="63"/>
        <end position="86"/>
    </location>
</feature>
<protein>
    <submittedName>
        <fullName evidence="2">Uncharacterized protein</fullName>
    </submittedName>
</protein>
<gene>
    <name evidence="2" type="ORF">A3A75_06345</name>
</gene>
<proteinExistence type="predicted"/>
<name>A0A1F8B615_9BACT</name>
<accession>A0A1F8B615</accession>
<reference evidence="2 3" key="1">
    <citation type="journal article" date="2016" name="Nat. Commun.">
        <title>Thousands of microbial genomes shed light on interconnected biogeochemical processes in an aquifer system.</title>
        <authorList>
            <person name="Anantharaman K."/>
            <person name="Brown C.T."/>
            <person name="Hug L.A."/>
            <person name="Sharon I."/>
            <person name="Castelle C.J."/>
            <person name="Probst A.J."/>
            <person name="Thomas B.C."/>
            <person name="Singh A."/>
            <person name="Wilkins M.J."/>
            <person name="Karaoz U."/>
            <person name="Brodie E.L."/>
            <person name="Williams K.H."/>
            <person name="Hubbard S.S."/>
            <person name="Banfield J.F."/>
        </authorList>
    </citation>
    <scope>NUCLEOTIDE SEQUENCE [LARGE SCALE GENOMIC DNA]</scope>
</reference>
<dbReference type="Proteomes" id="UP000179018">
    <property type="component" value="Unassembled WGS sequence"/>
</dbReference>
<evidence type="ECO:0000313" key="2">
    <source>
        <dbReference type="EMBL" id="OGM58855.1"/>
    </source>
</evidence>
<sequence>MALKLFYPPSQKTLGVLRQAQDGEHCRTISPWMNAKKFLLRSNVAKGFADGARDFAPDEARGEVFDPECSDRRDTPTVRSRELHIA</sequence>
<dbReference type="STRING" id="1802516.A3A75_06345"/>